<dbReference type="PROSITE" id="PS01124">
    <property type="entry name" value="HTH_ARAC_FAMILY_2"/>
    <property type="match status" value="1"/>
</dbReference>
<dbReference type="InterPro" id="IPR018060">
    <property type="entry name" value="HTH_AraC"/>
</dbReference>
<dbReference type="PANTHER" id="PTHR46796">
    <property type="entry name" value="HTH-TYPE TRANSCRIPTIONAL ACTIVATOR RHAS-RELATED"/>
    <property type="match status" value="1"/>
</dbReference>
<dbReference type="GO" id="GO:0043565">
    <property type="term" value="F:sequence-specific DNA binding"/>
    <property type="evidence" value="ECO:0007669"/>
    <property type="project" value="InterPro"/>
</dbReference>
<comment type="caution">
    <text evidence="6">The sequence shown here is derived from an EMBL/GenBank/DDBJ whole genome shotgun (WGS) entry which is preliminary data.</text>
</comment>
<dbReference type="GO" id="GO:0003700">
    <property type="term" value="F:DNA-binding transcription factor activity"/>
    <property type="evidence" value="ECO:0007669"/>
    <property type="project" value="InterPro"/>
</dbReference>
<keyword evidence="3" id="KW-0804">Transcription</keyword>
<name>A0A108G2R7_9BURK</name>
<evidence type="ECO:0000259" key="5">
    <source>
        <dbReference type="PROSITE" id="PS01124"/>
    </source>
</evidence>
<dbReference type="AlphaFoldDB" id="A0A108G2R7"/>
<evidence type="ECO:0000313" key="6">
    <source>
        <dbReference type="EMBL" id="KWA63551.1"/>
    </source>
</evidence>
<gene>
    <name evidence="6" type="ORF">WT44_12350</name>
</gene>
<feature type="compositionally biased region" description="Low complexity" evidence="4">
    <location>
        <begin position="340"/>
        <end position="357"/>
    </location>
</feature>
<evidence type="ECO:0000256" key="3">
    <source>
        <dbReference type="ARBA" id="ARBA00023163"/>
    </source>
</evidence>
<evidence type="ECO:0000256" key="1">
    <source>
        <dbReference type="ARBA" id="ARBA00023015"/>
    </source>
</evidence>
<dbReference type="SUPFAM" id="SSF46689">
    <property type="entry name" value="Homeodomain-like"/>
    <property type="match status" value="2"/>
</dbReference>
<dbReference type="InterPro" id="IPR018062">
    <property type="entry name" value="HTH_AraC-typ_CS"/>
</dbReference>
<evidence type="ECO:0000313" key="7">
    <source>
        <dbReference type="Proteomes" id="UP000068603"/>
    </source>
</evidence>
<feature type="region of interest" description="Disordered" evidence="4">
    <location>
        <begin position="1"/>
        <end position="25"/>
    </location>
</feature>
<evidence type="ECO:0000256" key="4">
    <source>
        <dbReference type="SAM" id="MobiDB-lite"/>
    </source>
</evidence>
<protein>
    <submittedName>
        <fullName evidence="6">AraC family transcriptional regulator</fullName>
    </submittedName>
</protein>
<keyword evidence="2" id="KW-0238">DNA-binding</keyword>
<accession>A0A108G2R7</accession>
<dbReference type="CDD" id="cd02208">
    <property type="entry name" value="cupin_RmlC-like"/>
    <property type="match status" value="1"/>
</dbReference>
<dbReference type="Gene3D" id="1.10.10.60">
    <property type="entry name" value="Homeodomain-like"/>
    <property type="match status" value="2"/>
</dbReference>
<dbReference type="Pfam" id="PF12833">
    <property type="entry name" value="HTH_18"/>
    <property type="match status" value="1"/>
</dbReference>
<dbReference type="PANTHER" id="PTHR46796:SF7">
    <property type="entry name" value="ARAC FAMILY TRANSCRIPTIONAL REGULATOR"/>
    <property type="match status" value="1"/>
</dbReference>
<keyword evidence="1" id="KW-0805">Transcription regulation</keyword>
<feature type="domain" description="HTH araC/xylS-type" evidence="5">
    <location>
        <begin position="240"/>
        <end position="338"/>
    </location>
</feature>
<dbReference type="SUPFAM" id="SSF51182">
    <property type="entry name" value="RmlC-like cupins"/>
    <property type="match status" value="1"/>
</dbReference>
<dbReference type="Proteomes" id="UP000068603">
    <property type="component" value="Unassembled WGS sequence"/>
</dbReference>
<sequence>MTYNPETLINRPKPMSDPVDHPPSDTHDLVSELLLGMRLSGVQYRRIQVARPFGMRFGNVRGRAQFHFVGRGPVLLRDPRGATYRLDTGDAILMPNGGEHALVSEPDTPCREIDGFETAKICDTVTAVGAARQAEGDGGAEAGDALIFSGCMELDLGGMQPLVATMPEVMFVGTLLARNPELRPLLDAMERESRAERAGFAGILARLADVVAAFIVRGWVECGCGNGTGWVQALRDPKLGRALVALHREPGRNWSVAELAAQAGVSRSVFAERFLAATGMTPVRYLTELRMRLAAQWITRDREPIETVAYRLGYGSLAAFSRAFKRVVGKPPGAVRADGEGNAEAAGDAAASAEAAG</sequence>
<dbReference type="EMBL" id="LPHB01000035">
    <property type="protein sequence ID" value="KWA63551.1"/>
    <property type="molecule type" value="Genomic_DNA"/>
</dbReference>
<dbReference type="InterPro" id="IPR009057">
    <property type="entry name" value="Homeodomain-like_sf"/>
</dbReference>
<reference evidence="6 7" key="1">
    <citation type="submission" date="2015-11" db="EMBL/GenBank/DDBJ databases">
        <title>Expanding the genomic diversity of Burkholderia species for the development of highly accurate diagnostics.</title>
        <authorList>
            <person name="Sahl J."/>
            <person name="Keim P."/>
            <person name="Wagner D."/>
        </authorList>
    </citation>
    <scope>NUCLEOTIDE SEQUENCE [LARGE SCALE GENOMIC DNA]</scope>
    <source>
        <strain evidence="6 7">MSMB1960WGS</strain>
    </source>
</reference>
<dbReference type="InterPro" id="IPR032783">
    <property type="entry name" value="AraC_lig"/>
</dbReference>
<dbReference type="SMART" id="SM00342">
    <property type="entry name" value="HTH_ARAC"/>
    <property type="match status" value="1"/>
</dbReference>
<proteinExistence type="predicted"/>
<feature type="region of interest" description="Disordered" evidence="4">
    <location>
        <begin position="332"/>
        <end position="357"/>
    </location>
</feature>
<dbReference type="PROSITE" id="PS00041">
    <property type="entry name" value="HTH_ARAC_FAMILY_1"/>
    <property type="match status" value="1"/>
</dbReference>
<organism evidence="6">
    <name type="scientific">Burkholderia stagnalis</name>
    <dbReference type="NCBI Taxonomy" id="1503054"/>
    <lineage>
        <taxon>Bacteria</taxon>
        <taxon>Pseudomonadati</taxon>
        <taxon>Pseudomonadota</taxon>
        <taxon>Betaproteobacteria</taxon>
        <taxon>Burkholderiales</taxon>
        <taxon>Burkholderiaceae</taxon>
        <taxon>Burkholderia</taxon>
        <taxon>Burkholderia cepacia complex</taxon>
    </lineage>
</organism>
<evidence type="ECO:0000256" key="2">
    <source>
        <dbReference type="ARBA" id="ARBA00023125"/>
    </source>
</evidence>
<dbReference type="RefSeq" id="WP_060149592.1">
    <property type="nucleotide sequence ID" value="NZ_LPGD01000060.1"/>
</dbReference>
<dbReference type="InterPro" id="IPR050204">
    <property type="entry name" value="AraC_XylS_family_regulators"/>
</dbReference>
<dbReference type="STRING" id="1503054.WT74_22030"/>
<dbReference type="Pfam" id="PF12852">
    <property type="entry name" value="Cupin_6"/>
    <property type="match status" value="1"/>
</dbReference>
<dbReference type="InterPro" id="IPR011051">
    <property type="entry name" value="RmlC_Cupin_sf"/>
</dbReference>